<dbReference type="AlphaFoldDB" id="A0A8J3VTW2"/>
<dbReference type="InterPro" id="IPR000644">
    <property type="entry name" value="CBS_dom"/>
</dbReference>
<dbReference type="SMART" id="SM00116">
    <property type="entry name" value="CBS"/>
    <property type="match status" value="2"/>
</dbReference>
<dbReference type="InterPro" id="IPR046342">
    <property type="entry name" value="CBS_dom_sf"/>
</dbReference>
<organism evidence="4 5">
    <name type="scientific">Rugosimonospora africana</name>
    <dbReference type="NCBI Taxonomy" id="556532"/>
    <lineage>
        <taxon>Bacteria</taxon>
        <taxon>Bacillati</taxon>
        <taxon>Actinomycetota</taxon>
        <taxon>Actinomycetes</taxon>
        <taxon>Micromonosporales</taxon>
        <taxon>Micromonosporaceae</taxon>
        <taxon>Rugosimonospora</taxon>
    </lineage>
</organism>
<dbReference type="CDD" id="cd04622">
    <property type="entry name" value="CBS_pair_HRP1_like"/>
    <property type="match status" value="1"/>
</dbReference>
<evidence type="ECO:0000259" key="3">
    <source>
        <dbReference type="PROSITE" id="PS51371"/>
    </source>
</evidence>
<comment type="caution">
    <text evidence="4">The sequence shown here is derived from an EMBL/GenBank/DDBJ whole genome shotgun (WGS) entry which is preliminary data.</text>
</comment>
<dbReference type="Proteomes" id="UP000642748">
    <property type="component" value="Unassembled WGS sequence"/>
</dbReference>
<keyword evidence="2" id="KW-0129">CBS domain</keyword>
<dbReference type="Pfam" id="PF00571">
    <property type="entry name" value="CBS"/>
    <property type="match status" value="2"/>
</dbReference>
<gene>
    <name evidence="4" type="ORF">Raf01_61400</name>
</gene>
<accession>A0A8J3VTW2</accession>
<protein>
    <submittedName>
        <fullName evidence="4">Oxidoreductase</fullName>
    </submittedName>
</protein>
<dbReference type="PANTHER" id="PTHR48108">
    <property type="entry name" value="CBS DOMAIN-CONTAINING PROTEIN CBSX2, CHLOROPLASTIC"/>
    <property type="match status" value="1"/>
</dbReference>
<dbReference type="RefSeq" id="WP_239134059.1">
    <property type="nucleotide sequence ID" value="NZ_BONZ01000061.1"/>
</dbReference>
<evidence type="ECO:0000313" key="4">
    <source>
        <dbReference type="EMBL" id="GIH17968.1"/>
    </source>
</evidence>
<keyword evidence="5" id="KW-1185">Reference proteome</keyword>
<reference evidence="4" key="1">
    <citation type="submission" date="2021-01" db="EMBL/GenBank/DDBJ databases">
        <title>Whole genome shotgun sequence of Rugosimonospora africana NBRC 104875.</title>
        <authorList>
            <person name="Komaki H."/>
            <person name="Tamura T."/>
        </authorList>
    </citation>
    <scope>NUCLEOTIDE SEQUENCE</scope>
    <source>
        <strain evidence="4">NBRC 104875</strain>
    </source>
</reference>
<proteinExistence type="predicted"/>
<feature type="domain" description="CBS" evidence="3">
    <location>
        <begin position="74"/>
        <end position="131"/>
    </location>
</feature>
<keyword evidence="1" id="KW-0677">Repeat</keyword>
<dbReference type="SUPFAM" id="SSF54631">
    <property type="entry name" value="CBS-domain pair"/>
    <property type="match status" value="1"/>
</dbReference>
<feature type="domain" description="CBS" evidence="3">
    <location>
        <begin position="9"/>
        <end position="64"/>
    </location>
</feature>
<evidence type="ECO:0000256" key="2">
    <source>
        <dbReference type="PROSITE-ProRule" id="PRU00703"/>
    </source>
</evidence>
<dbReference type="PROSITE" id="PS51371">
    <property type="entry name" value="CBS"/>
    <property type="match status" value="2"/>
</dbReference>
<dbReference type="PANTHER" id="PTHR48108:SF34">
    <property type="entry name" value="CBS DOMAIN-CONTAINING PROTEIN YHCV"/>
    <property type="match status" value="1"/>
</dbReference>
<dbReference type="EMBL" id="BONZ01000061">
    <property type="protein sequence ID" value="GIH17968.1"/>
    <property type="molecule type" value="Genomic_DNA"/>
</dbReference>
<sequence>MAQLVQEIMVDSAVTVQSNATLAEAARLMRDADIGDVIVVDAMKPVGIVTDRDIVVRAVAETAQPGNMTVGQICSTDLVTVRPEDEVKQAKTLMRKAAIRRLPVVDDGKLVGVLSLGEIAIDRDETSMLSEISSADPNS</sequence>
<name>A0A8J3VTW2_9ACTN</name>
<dbReference type="InterPro" id="IPR051462">
    <property type="entry name" value="CBS_domain-containing"/>
</dbReference>
<evidence type="ECO:0000313" key="5">
    <source>
        <dbReference type="Proteomes" id="UP000642748"/>
    </source>
</evidence>
<dbReference type="Gene3D" id="3.10.580.10">
    <property type="entry name" value="CBS-domain"/>
    <property type="match status" value="1"/>
</dbReference>
<evidence type="ECO:0000256" key="1">
    <source>
        <dbReference type="ARBA" id="ARBA00022737"/>
    </source>
</evidence>